<name>A0A1V6C837_UNCT6</name>
<keyword evidence="3" id="KW-0560">Oxidoreductase</keyword>
<evidence type="ECO:0000259" key="1">
    <source>
        <dbReference type="Pfam" id="PF01408"/>
    </source>
</evidence>
<dbReference type="InterPro" id="IPR055170">
    <property type="entry name" value="GFO_IDH_MocA-like_dom"/>
</dbReference>
<dbReference type="Gene3D" id="3.30.360.10">
    <property type="entry name" value="Dihydrodipicolinate Reductase, domain 2"/>
    <property type="match status" value="1"/>
</dbReference>
<dbReference type="SUPFAM" id="SSF55347">
    <property type="entry name" value="Glyceraldehyde-3-phosphate dehydrogenase-like, C-terminal domain"/>
    <property type="match status" value="1"/>
</dbReference>
<dbReference type="InterPro" id="IPR036291">
    <property type="entry name" value="NAD(P)-bd_dom_sf"/>
</dbReference>
<dbReference type="EC" id="1.1.1.292" evidence="3"/>
<dbReference type="GO" id="GO:0033712">
    <property type="term" value="F:1,5-anhydro-D-fructose reductase (1,5-anhydro-D-mannitol-forming) activity"/>
    <property type="evidence" value="ECO:0007669"/>
    <property type="project" value="UniProtKB-EC"/>
</dbReference>
<feature type="domain" description="GFO/IDH/MocA-like oxidoreductase" evidence="2">
    <location>
        <begin position="177"/>
        <end position="259"/>
    </location>
</feature>
<dbReference type="PANTHER" id="PTHR43377">
    <property type="entry name" value="BILIVERDIN REDUCTASE A"/>
    <property type="match status" value="1"/>
</dbReference>
<sequence>MRTEKIFKGAVIGLGFIGAGDEVSGKAIGQSVCNLDGTHAMAMDNNPHINLVAGASRDKGRRDRFSQRFNGVRTYQDWRELIFVEKPDIVSIATNTPYHVEIGITCAESGVKAILCEKPIATKLSDADKLLDACKKNKTILAVNHSRRWHGLWKMCKNEIKSGIIGEIHHACAHWQTGRLGNMGTHIFDVLRMLLDVDPVAVSGTLDSLVYPDCRGQQYRDPGGWGIIAFSNDIRAFIDAPQSAKFPLVIRIVGSEGELRIHNNSARVNYWNGDIKEIPFVTDGKTSLDSAMEDIVNCLLYRGIPACTGEDGLMALEIIIGFHVSSIAEGRWINLPICGEERNLEVMIG</sequence>
<dbReference type="Gene3D" id="3.40.50.720">
    <property type="entry name" value="NAD(P)-binding Rossmann-like Domain"/>
    <property type="match status" value="1"/>
</dbReference>
<accession>A0A1V6C837</accession>
<dbReference type="Pfam" id="PF22725">
    <property type="entry name" value="GFO_IDH_MocA_C3"/>
    <property type="match status" value="1"/>
</dbReference>
<dbReference type="Pfam" id="PF01408">
    <property type="entry name" value="GFO_IDH_MocA"/>
    <property type="match status" value="1"/>
</dbReference>
<proteinExistence type="predicted"/>
<dbReference type="GO" id="GO:0000166">
    <property type="term" value="F:nucleotide binding"/>
    <property type="evidence" value="ECO:0007669"/>
    <property type="project" value="InterPro"/>
</dbReference>
<evidence type="ECO:0000313" key="3">
    <source>
        <dbReference type="EMBL" id="OQB73056.1"/>
    </source>
</evidence>
<reference evidence="3" key="1">
    <citation type="submission" date="2017-02" db="EMBL/GenBank/DDBJ databases">
        <title>Delving into the versatile metabolic prowess of the omnipresent phylum Bacteroidetes.</title>
        <authorList>
            <person name="Nobu M.K."/>
            <person name="Mei R."/>
            <person name="Narihiro T."/>
            <person name="Kuroda K."/>
            <person name="Liu W.-T."/>
        </authorList>
    </citation>
    <scope>NUCLEOTIDE SEQUENCE</scope>
    <source>
        <strain evidence="3">ADurb.Bin131</strain>
    </source>
</reference>
<gene>
    <name evidence="3" type="primary">afr_3</name>
    <name evidence="3" type="ORF">BWX89_01115</name>
</gene>
<comment type="caution">
    <text evidence="3">The sequence shown here is derived from an EMBL/GenBank/DDBJ whole genome shotgun (WGS) entry which is preliminary data.</text>
</comment>
<evidence type="ECO:0000259" key="2">
    <source>
        <dbReference type="Pfam" id="PF22725"/>
    </source>
</evidence>
<dbReference type="InterPro" id="IPR000683">
    <property type="entry name" value="Gfo/Idh/MocA-like_OxRdtase_N"/>
</dbReference>
<dbReference type="AlphaFoldDB" id="A0A1V6C837"/>
<dbReference type="PANTHER" id="PTHR43377:SF1">
    <property type="entry name" value="BILIVERDIN REDUCTASE A"/>
    <property type="match status" value="1"/>
</dbReference>
<feature type="domain" description="Gfo/Idh/MocA-like oxidoreductase N-terminal" evidence="1">
    <location>
        <begin position="35"/>
        <end position="145"/>
    </location>
</feature>
<dbReference type="InterPro" id="IPR051450">
    <property type="entry name" value="Gfo/Idh/MocA_Oxidoreductases"/>
</dbReference>
<organism evidence="3">
    <name type="scientific">candidate division TA06 bacterium ADurb.Bin131</name>
    <dbReference type="NCBI Taxonomy" id="1852827"/>
    <lineage>
        <taxon>Bacteria</taxon>
        <taxon>Bacteria division TA06</taxon>
    </lineage>
</organism>
<dbReference type="SUPFAM" id="SSF51735">
    <property type="entry name" value="NAD(P)-binding Rossmann-fold domains"/>
    <property type="match status" value="1"/>
</dbReference>
<dbReference type="EMBL" id="MWDQ01000100">
    <property type="protein sequence ID" value="OQB73056.1"/>
    <property type="molecule type" value="Genomic_DNA"/>
</dbReference>
<protein>
    <submittedName>
        <fullName evidence="3">1,5-anhydro-D-fructose reductase</fullName>
        <ecNumber evidence="3">1.1.1.292</ecNumber>
    </submittedName>
</protein>
<dbReference type="Proteomes" id="UP000485562">
    <property type="component" value="Unassembled WGS sequence"/>
</dbReference>